<dbReference type="Proteomes" id="UP001155241">
    <property type="component" value="Unassembled WGS sequence"/>
</dbReference>
<evidence type="ECO:0000313" key="2">
    <source>
        <dbReference type="Proteomes" id="UP001155241"/>
    </source>
</evidence>
<dbReference type="AlphaFoldDB" id="A0A9X2FDM5"/>
<proteinExistence type="predicted"/>
<dbReference type="EMBL" id="JAMXLR010000077">
    <property type="protein sequence ID" value="MCO6046689.1"/>
    <property type="molecule type" value="Genomic_DNA"/>
</dbReference>
<protein>
    <submittedName>
        <fullName evidence="1">Uncharacterized protein</fullName>
    </submittedName>
</protein>
<name>A0A9X2FDM5_9BACT</name>
<accession>A0A9X2FDM5</accession>
<organism evidence="1 2">
    <name type="scientific">Aeoliella straminimaris</name>
    <dbReference type="NCBI Taxonomy" id="2954799"/>
    <lineage>
        <taxon>Bacteria</taxon>
        <taxon>Pseudomonadati</taxon>
        <taxon>Planctomycetota</taxon>
        <taxon>Planctomycetia</taxon>
        <taxon>Pirellulales</taxon>
        <taxon>Lacipirellulaceae</taxon>
        <taxon>Aeoliella</taxon>
    </lineage>
</organism>
<comment type="caution">
    <text evidence="1">The sequence shown here is derived from an EMBL/GenBank/DDBJ whole genome shotgun (WGS) entry which is preliminary data.</text>
</comment>
<reference evidence="1" key="1">
    <citation type="submission" date="2022-06" db="EMBL/GenBank/DDBJ databases">
        <title>Aeoliella straminimaris, a novel planctomycete from sediments.</title>
        <authorList>
            <person name="Vitorino I.R."/>
            <person name="Lage O.M."/>
        </authorList>
    </citation>
    <scope>NUCLEOTIDE SEQUENCE</scope>
    <source>
        <strain evidence="1">ICT_H6.2</strain>
    </source>
</reference>
<dbReference type="RefSeq" id="WP_252854804.1">
    <property type="nucleotide sequence ID" value="NZ_JAMXLR010000077.1"/>
</dbReference>
<evidence type="ECO:0000313" key="1">
    <source>
        <dbReference type="EMBL" id="MCO6046689.1"/>
    </source>
</evidence>
<keyword evidence="2" id="KW-1185">Reference proteome</keyword>
<sequence>MDTEHKNTISQGEPGDEIWEVFLPEGEDEPLPEEGDFWFDIVDEADA</sequence>
<gene>
    <name evidence="1" type="ORF">NG895_22565</name>
</gene>